<reference evidence="7 8" key="1">
    <citation type="submission" date="2017-04" db="EMBL/GenBank/DDBJ databases">
        <authorList>
            <person name="Afonso C.L."/>
            <person name="Miller P.J."/>
            <person name="Scott M.A."/>
            <person name="Spackman E."/>
            <person name="Goraichik I."/>
            <person name="Dimitrov K.M."/>
            <person name="Suarez D.L."/>
            <person name="Swayne D.E."/>
        </authorList>
    </citation>
    <scope>NUCLEOTIDE SEQUENCE [LARGE SCALE GENOMIC DNA]</scope>
    <source>
        <strain evidence="8">XA(T)</strain>
    </source>
</reference>
<dbReference type="AlphaFoldDB" id="A0A1X9LIQ6"/>
<evidence type="ECO:0000256" key="1">
    <source>
        <dbReference type="ARBA" id="ARBA00004141"/>
    </source>
</evidence>
<keyword evidence="2" id="KW-0813">Transport</keyword>
<evidence type="ECO:0000256" key="3">
    <source>
        <dbReference type="ARBA" id="ARBA00022692"/>
    </source>
</evidence>
<accession>A0A1X9LIQ6</accession>
<dbReference type="GO" id="GO:0016020">
    <property type="term" value="C:membrane"/>
    <property type="evidence" value="ECO:0007669"/>
    <property type="project" value="UniProtKB-SubCell"/>
</dbReference>
<dbReference type="EMBL" id="CP020715">
    <property type="protein sequence ID" value="ARJ05066.1"/>
    <property type="molecule type" value="Genomic_DNA"/>
</dbReference>
<name>A0A1X9LIQ6_9MICO</name>
<dbReference type="SUPFAM" id="SSF161111">
    <property type="entry name" value="Cation efflux protein transmembrane domain-like"/>
    <property type="match status" value="1"/>
</dbReference>
<evidence type="ECO:0000256" key="2">
    <source>
        <dbReference type="ARBA" id="ARBA00022448"/>
    </source>
</evidence>
<dbReference type="RefSeq" id="WP_085019204.1">
    <property type="nucleotide sequence ID" value="NZ_BMHD01000001.1"/>
</dbReference>
<dbReference type="PANTHER" id="PTHR13414">
    <property type="entry name" value="HUEL-CATION TRANSPORTER"/>
    <property type="match status" value="1"/>
</dbReference>
<feature type="domain" description="Cation efflux protein transmembrane" evidence="6">
    <location>
        <begin position="3"/>
        <end position="214"/>
    </location>
</feature>
<dbReference type="InterPro" id="IPR027469">
    <property type="entry name" value="Cation_efflux_TMD_sf"/>
</dbReference>
<dbReference type="NCBIfam" id="TIGR01297">
    <property type="entry name" value="CDF"/>
    <property type="match status" value="1"/>
</dbReference>
<keyword evidence="4" id="KW-1133">Transmembrane helix</keyword>
<evidence type="ECO:0000259" key="6">
    <source>
        <dbReference type="Pfam" id="PF01545"/>
    </source>
</evidence>
<proteinExistence type="predicted"/>
<organism evidence="7 8">
    <name type="scientific">Cnuibacter physcomitrellae</name>
    <dbReference type="NCBI Taxonomy" id="1619308"/>
    <lineage>
        <taxon>Bacteria</taxon>
        <taxon>Bacillati</taxon>
        <taxon>Actinomycetota</taxon>
        <taxon>Actinomycetes</taxon>
        <taxon>Micrococcales</taxon>
        <taxon>Microbacteriaceae</taxon>
        <taxon>Cnuibacter</taxon>
    </lineage>
</organism>
<dbReference type="InterPro" id="IPR002524">
    <property type="entry name" value="Cation_efflux"/>
</dbReference>
<keyword evidence="3" id="KW-0812">Transmembrane</keyword>
<dbReference type="KEGG" id="cphy:B5808_07510"/>
<gene>
    <name evidence="7" type="ORF">B5808_07510</name>
</gene>
<protein>
    <submittedName>
        <fullName evidence="7">Cation transporter</fullName>
    </submittedName>
</protein>
<dbReference type="GO" id="GO:0008324">
    <property type="term" value="F:monoatomic cation transmembrane transporter activity"/>
    <property type="evidence" value="ECO:0007669"/>
    <property type="project" value="InterPro"/>
</dbReference>
<dbReference type="InterPro" id="IPR040177">
    <property type="entry name" value="SLC30A9"/>
</dbReference>
<evidence type="ECO:0000256" key="4">
    <source>
        <dbReference type="ARBA" id="ARBA00022989"/>
    </source>
</evidence>
<dbReference type="Pfam" id="PF01545">
    <property type="entry name" value="Cation_efflux"/>
    <property type="match status" value="1"/>
</dbReference>
<dbReference type="STRING" id="1619308.B5808_07510"/>
<evidence type="ECO:0000313" key="8">
    <source>
        <dbReference type="Proteomes" id="UP000192775"/>
    </source>
</evidence>
<dbReference type="PANTHER" id="PTHR13414:SF9">
    <property type="entry name" value="PROTON-COUPLED ZINC ANTIPORTER SLC30A9, MITOCHONDRIAL"/>
    <property type="match status" value="1"/>
</dbReference>
<keyword evidence="8" id="KW-1185">Reference proteome</keyword>
<sequence>MTVVIAFLANLLVAVAKTFAAVVTGSASLLAEAAHSWADAGNEIFLLVADRRSVRPKDGAHPLGYGREAFLWSLFAAVGVFTVGAVVSVMHGVQELFEPEPEAPSAYLLGYIVLGVSALLEGTSFLQSVVQVRRGAGRTRRRPIDYVLNSSDSTLRAVFFEDFAALIGLGIAALALMLHQVTGIAAFDAAGSILIGVLLGAVAIVLINRNFRLLIGWQPGTVFLERMGRLLLSQPEIQRVTYLHLEFVGPQRVYLVAAVDIVGDSPEPQVAVALARLARRIEEDEAVETAVLTLSAPDDRDLAFGDATAPAPAPADGERGGAA</sequence>
<dbReference type="Gene3D" id="1.20.1510.10">
    <property type="entry name" value="Cation efflux protein transmembrane domain"/>
    <property type="match status" value="1"/>
</dbReference>
<comment type="subcellular location">
    <subcellularLocation>
        <location evidence="1">Membrane</location>
        <topology evidence="1">Multi-pass membrane protein</topology>
    </subcellularLocation>
</comment>
<keyword evidence="5" id="KW-0472">Membrane</keyword>
<evidence type="ECO:0000256" key="5">
    <source>
        <dbReference type="ARBA" id="ARBA00023136"/>
    </source>
</evidence>
<evidence type="ECO:0000313" key="7">
    <source>
        <dbReference type="EMBL" id="ARJ05066.1"/>
    </source>
</evidence>
<dbReference type="GO" id="GO:0006829">
    <property type="term" value="P:zinc ion transport"/>
    <property type="evidence" value="ECO:0007669"/>
    <property type="project" value="InterPro"/>
</dbReference>
<dbReference type="InterPro" id="IPR058533">
    <property type="entry name" value="Cation_efflux_TM"/>
</dbReference>
<dbReference type="Proteomes" id="UP000192775">
    <property type="component" value="Chromosome"/>
</dbReference>